<name>A0A6M8STH1_9NEIS</name>
<dbReference type="Gene3D" id="3.40.50.2000">
    <property type="entry name" value="Glycogen Phosphorylase B"/>
    <property type="match status" value="2"/>
</dbReference>
<dbReference type="EMBL" id="CP054143">
    <property type="protein sequence ID" value="QKJ66129.1"/>
    <property type="molecule type" value="Genomic_DNA"/>
</dbReference>
<keyword evidence="1" id="KW-0808">Transferase</keyword>
<dbReference type="RefSeq" id="WP_173532633.1">
    <property type="nucleotide sequence ID" value="NZ_CP054143.1"/>
</dbReference>
<dbReference type="AlphaFoldDB" id="A0A6M8STH1"/>
<organism evidence="1 2">
    <name type="scientific">Deefgea piscis</name>
    <dbReference type="NCBI Taxonomy" id="2739061"/>
    <lineage>
        <taxon>Bacteria</taxon>
        <taxon>Pseudomonadati</taxon>
        <taxon>Pseudomonadota</taxon>
        <taxon>Betaproteobacteria</taxon>
        <taxon>Neisseriales</taxon>
        <taxon>Chitinibacteraceae</taxon>
        <taxon>Deefgea</taxon>
    </lineage>
</organism>
<reference evidence="1 2" key="1">
    <citation type="submission" date="2020-05" db="EMBL/GenBank/DDBJ databases">
        <title>Complete genome sequence of Deefgea sp. D17.</title>
        <authorList>
            <person name="Bae J.-W."/>
            <person name="Han J.E."/>
        </authorList>
    </citation>
    <scope>NUCLEOTIDE SEQUENCE [LARGE SCALE GENOMIC DNA]</scope>
    <source>
        <strain evidence="1 2">D17</strain>
    </source>
</reference>
<evidence type="ECO:0000313" key="2">
    <source>
        <dbReference type="Proteomes" id="UP000504844"/>
    </source>
</evidence>
<evidence type="ECO:0000313" key="1">
    <source>
        <dbReference type="EMBL" id="QKJ66129.1"/>
    </source>
</evidence>
<sequence length="711" mass="80899">MDRIEVNKKIYLIVDPFDSANNGVSAYTRIAIEKLKEFGINAIAFCKRESETLAVFRVRLAEYVKENYQLISLVEVPETLCASMYLPSEIIHIRLHGSKSVGRYYQQLKHDEVEFDLEINEINRAKYVSAPSAATFKSMELFGCKINGAVFPNPTPNFLVKKGSGKVVFLGRGEALKGLNFLPEITKQSGVRLLGDFSLFVFYLKNKKNNWSFRFGTKKQIAKNIGVGDILILPSLFETYSMVAIEAIANGASVIGWSHLGIAEWLPKSMYCNVKAWEVDQFNKEINRLLQTEKVDCEDRKNIISILNDLYVVGVAGLLSDKPVLNFIPDKNILPIPPEGKYLMPVHSKTSRLIRKLMRDPYRYFADSKYLNFLSFLFKPKSDVLSPVVDEKIKKDAVDEVEQKKDTVVESKVEIKEKIITNNSTPTLVKTTTVANVFNIKSVVDFKKSIDFGEIPSSNEKWRAMFLFSDAYLKNAEDILTQCWQHKDFLPLRQKELLYYRLTGGENEDQLQLLNKINLAQKNKLNKVSFVFIFGPMLEHLAAIRSASDSLKVILIVTQDELVKIEDRLADILIDGLIVLAGECENRIKYITKMIESDGSSVSIAIRKFIQDLGPRDIDVFVPVFGKEMYKPELIDAKSGVGIIAYVNNEVWNGRNFKEYCEFLVKNMSNLYVAESIFCTYVDFLKAPDQASMILFIEKALMNGVRIDVRF</sequence>
<accession>A0A6M8STH1</accession>
<gene>
    <name evidence="1" type="ORF">HQN60_05040</name>
</gene>
<protein>
    <submittedName>
        <fullName evidence="1">Glycosyltransferase family 4 protein</fullName>
    </submittedName>
</protein>
<dbReference type="KEGG" id="dee:HQN60_05040"/>
<keyword evidence="2" id="KW-1185">Reference proteome</keyword>
<proteinExistence type="predicted"/>
<dbReference type="GO" id="GO:0016740">
    <property type="term" value="F:transferase activity"/>
    <property type="evidence" value="ECO:0007669"/>
    <property type="project" value="UniProtKB-KW"/>
</dbReference>
<dbReference type="SUPFAM" id="SSF53756">
    <property type="entry name" value="UDP-Glycosyltransferase/glycogen phosphorylase"/>
    <property type="match status" value="1"/>
</dbReference>
<dbReference type="Proteomes" id="UP000504844">
    <property type="component" value="Chromosome"/>
</dbReference>